<reference evidence="1" key="1">
    <citation type="submission" date="2017-05" db="EMBL/GenBank/DDBJ databases">
        <authorList>
            <person name="Varghese N."/>
            <person name="Submissions S."/>
        </authorList>
    </citation>
    <scope>NUCLEOTIDE SEQUENCE</scope>
    <source>
        <strain evidence="1">Su22</strain>
    </source>
</reference>
<dbReference type="AlphaFoldDB" id="A0AA46AI01"/>
<evidence type="ECO:0000313" key="2">
    <source>
        <dbReference type="Proteomes" id="UP001158066"/>
    </source>
</evidence>
<dbReference type="EMBL" id="FXUF01000002">
    <property type="protein sequence ID" value="SMP44884.1"/>
    <property type="molecule type" value="Genomic_DNA"/>
</dbReference>
<evidence type="ECO:0000313" key="1">
    <source>
        <dbReference type="EMBL" id="SMP44884.1"/>
    </source>
</evidence>
<keyword evidence="2" id="KW-1185">Reference proteome</keyword>
<gene>
    <name evidence="1" type="ORF">SAMN06296020_102249</name>
</gene>
<dbReference type="RefSeq" id="WP_283408156.1">
    <property type="nucleotide sequence ID" value="NZ_FXUF01000002.1"/>
</dbReference>
<comment type="caution">
    <text evidence="1">The sequence shown here is derived from an EMBL/GenBank/DDBJ whole genome shotgun (WGS) entry which is preliminary data.</text>
</comment>
<name>A0AA46AI01_9CLOT</name>
<proteinExistence type="predicted"/>
<protein>
    <submittedName>
        <fullName evidence="1">Uncharacterized protein</fullName>
    </submittedName>
</protein>
<organism evidence="1 2">
    <name type="scientific">Anoxynatronum buryatiense</name>
    <dbReference type="NCBI Taxonomy" id="489973"/>
    <lineage>
        <taxon>Bacteria</taxon>
        <taxon>Bacillati</taxon>
        <taxon>Bacillota</taxon>
        <taxon>Clostridia</taxon>
        <taxon>Eubacteriales</taxon>
        <taxon>Clostridiaceae</taxon>
        <taxon>Anoxynatronum</taxon>
    </lineage>
</organism>
<sequence length="84" mass="9957">MNFEGFEQYLRQQGICTEHEIREVIARISWVETTLNISLDHLTKNEAELLAFRDTLLEIIGSEEKTEDFFRALRSYYDFHQGLS</sequence>
<dbReference type="Proteomes" id="UP001158066">
    <property type="component" value="Unassembled WGS sequence"/>
</dbReference>
<accession>A0AA46AI01</accession>